<feature type="compositionally biased region" description="Polar residues" evidence="1">
    <location>
        <begin position="458"/>
        <end position="472"/>
    </location>
</feature>
<feature type="region of interest" description="Disordered" evidence="1">
    <location>
        <begin position="1"/>
        <end position="406"/>
    </location>
</feature>
<accession>A0A369J7T8</accession>
<dbReference type="Proteomes" id="UP000076154">
    <property type="component" value="Unassembled WGS sequence"/>
</dbReference>
<protein>
    <submittedName>
        <fullName evidence="2">Uncharacterized protein</fullName>
    </submittedName>
</protein>
<feature type="compositionally biased region" description="Low complexity" evidence="1">
    <location>
        <begin position="1045"/>
        <end position="1058"/>
    </location>
</feature>
<feature type="compositionally biased region" description="Basic residues" evidence="1">
    <location>
        <begin position="153"/>
        <end position="167"/>
    </location>
</feature>
<evidence type="ECO:0000313" key="2">
    <source>
        <dbReference type="EMBL" id="RDB17978.1"/>
    </source>
</evidence>
<feature type="region of interest" description="Disordered" evidence="1">
    <location>
        <begin position="1102"/>
        <end position="1122"/>
    </location>
</feature>
<feature type="compositionally biased region" description="Low complexity" evidence="1">
    <location>
        <begin position="566"/>
        <end position="580"/>
    </location>
</feature>
<dbReference type="STRING" id="39966.A0A369J7T8"/>
<sequence>MPDAAQSSSKKRKAAAAGPSSVSQPVRKKAKTGPDANRRATLGASTDTSPPPRQLLRPKPSASASIATSQPSRRPPQSTQRNASPGPSTRPAVEPRRTRSSTNLTGSKKRTINIDLDDDDTPPPASSISKWQLVAGRTAKKTTAPDKPPITPRKPKSTKAPPKKRKTIGGPADVIEIFSSSEEERTVRRRRHSTQNTPRTKAPLPPDSEIINLCSDSDDDDPLSSKAKTPSPVKIVGKSVGPSFKPKPKPKAKPKLLSPTWPRGGKDDGPDAVPATNSPSTSRITSVSIGTRAQKRRRLGKGPAENEPGTIDLSKSDSPLPLVAQASTPALPRPESSARPTTSTTTIPDSRTEPQGSQPRTPSPPPVEFAPSPQPTAFEIDDIVPPASAEASEHFIPSEFVPDDQDTALQDAIQQSLDWHENQEQGEGGREVLGDAAFPAFVPYDVLAGSADPLTPKTVDSSETLATVVSQPTDDEKEKETPALAGLERHSPPPPSSRPAKTPLFLSSLDSGDEDAGASKDKGIQHVPGKLTKPTPMSSRPHSWLLSDSPSSSRDSSVLPGNDGGSRSPVAPVVQVQPPSEVEERDTDGHTDSTTPPLPVQDADANPEAESLVLPSPERTRDESMDILPMHGETPLRQDDANSRGSVDPGTLEEKVTEEKEADQEYTLLREAPLADVTMGDAEDGRRELTTRPPPPPRAEPEPAAPETRSENMDIGVRDGLDVSSTNDVQEEDHAEEDSIYTSTVPLTTSTPNPTSTEHSPPISSPKLLTDATTNSPTTPNSHPPDASTSTSTLQASIDAFARCLAGPINIVYTRSALSSIPTKRPLPVPTRITYFDPPKFIPRFLTQGLFARSFLVPRRRVVGSGFIVVGEVVQKVARSDAVEPRDVVVPAEERVEADDATVANESEHVDPEPASQHLPRTFEDPDAIEPQSCPAERPASRPASSPPQVVEITTEEALQNDPSLAAALQESKLFMQILKSIQDAPPRTTVADQEEHIGVEEHIGIEEGLEAHPHPPSVPHSTRTSPEPQRVAHEHHTNDRHSSSSESSLDTLDDSPLPSTPPPPSEPETHDTTSVLFIRSTSPTDFTSNRDTLDNILYTLPIPGSSKGLATAAATDEDDDDDDFLLSHCFDYPDLVQ</sequence>
<evidence type="ECO:0000313" key="3">
    <source>
        <dbReference type="Proteomes" id="UP000076154"/>
    </source>
</evidence>
<feature type="compositionally biased region" description="Basic and acidic residues" evidence="1">
    <location>
        <begin position="708"/>
        <end position="721"/>
    </location>
</feature>
<reference evidence="2" key="1">
    <citation type="submission" date="2018-04" db="EMBL/GenBank/DDBJ databases">
        <title>Whole genome sequencing of Hypsizygus marmoreus.</title>
        <authorList>
            <person name="Choi I.-G."/>
            <person name="Min B."/>
            <person name="Kim J.-G."/>
            <person name="Kim S."/>
            <person name="Oh Y.-L."/>
            <person name="Kong W.-S."/>
            <person name="Park H."/>
            <person name="Jeong J."/>
            <person name="Song E.-S."/>
        </authorList>
    </citation>
    <scope>NUCLEOTIDE SEQUENCE [LARGE SCALE GENOMIC DNA]</scope>
    <source>
        <strain evidence="2">51987-8</strain>
    </source>
</reference>
<feature type="compositionally biased region" description="Acidic residues" evidence="1">
    <location>
        <begin position="729"/>
        <end position="739"/>
    </location>
</feature>
<feature type="compositionally biased region" description="Basic and acidic residues" evidence="1">
    <location>
        <begin position="474"/>
        <end position="491"/>
    </location>
</feature>
<evidence type="ECO:0000256" key="1">
    <source>
        <dbReference type="SAM" id="MobiDB-lite"/>
    </source>
</evidence>
<keyword evidence="3" id="KW-1185">Reference proteome</keyword>
<feature type="compositionally biased region" description="Low complexity" evidence="1">
    <location>
        <begin position="543"/>
        <end position="557"/>
    </location>
</feature>
<gene>
    <name evidence="2" type="ORF">Hypma_000816</name>
</gene>
<feature type="compositionally biased region" description="Polar residues" evidence="1">
    <location>
        <begin position="62"/>
        <end position="87"/>
    </location>
</feature>
<feature type="compositionally biased region" description="Low complexity" evidence="1">
    <location>
        <begin position="935"/>
        <end position="948"/>
    </location>
</feature>
<proteinExistence type="predicted"/>
<comment type="caution">
    <text evidence="2">The sequence shown here is derived from an EMBL/GenBank/DDBJ whole genome shotgun (WGS) entry which is preliminary data.</text>
</comment>
<feature type="compositionally biased region" description="Low complexity" evidence="1">
    <location>
        <begin position="742"/>
        <end position="762"/>
    </location>
</feature>
<feature type="compositionally biased region" description="Low complexity" evidence="1">
    <location>
        <begin position="333"/>
        <end position="349"/>
    </location>
</feature>
<dbReference type="InParanoid" id="A0A369J7T8"/>
<name>A0A369J7T8_HYPMA</name>
<feature type="compositionally biased region" description="Polar residues" evidence="1">
    <location>
        <begin position="275"/>
        <end position="291"/>
    </location>
</feature>
<feature type="compositionally biased region" description="Basic and acidic residues" evidence="1">
    <location>
        <begin position="1031"/>
        <end position="1044"/>
    </location>
</feature>
<feature type="region of interest" description="Disordered" evidence="1">
    <location>
        <begin position="1010"/>
        <end position="1073"/>
    </location>
</feature>
<feature type="compositionally biased region" description="Low complexity" evidence="1">
    <location>
        <begin position="773"/>
        <end position="785"/>
    </location>
</feature>
<feature type="compositionally biased region" description="Pro residues" evidence="1">
    <location>
        <begin position="361"/>
        <end position="374"/>
    </location>
</feature>
<organism evidence="2 3">
    <name type="scientific">Hypsizygus marmoreus</name>
    <name type="common">White beech mushroom</name>
    <name type="synonym">Agaricus marmoreus</name>
    <dbReference type="NCBI Taxonomy" id="39966"/>
    <lineage>
        <taxon>Eukaryota</taxon>
        <taxon>Fungi</taxon>
        <taxon>Dikarya</taxon>
        <taxon>Basidiomycota</taxon>
        <taxon>Agaricomycotina</taxon>
        <taxon>Agaricomycetes</taxon>
        <taxon>Agaricomycetidae</taxon>
        <taxon>Agaricales</taxon>
        <taxon>Tricholomatineae</taxon>
        <taxon>Lyophyllaceae</taxon>
        <taxon>Hypsizygus</taxon>
    </lineage>
</organism>
<dbReference type="AlphaFoldDB" id="A0A369J7T8"/>
<feature type="region of interest" description="Disordered" evidence="1">
    <location>
        <begin position="896"/>
        <end position="950"/>
    </location>
</feature>
<feature type="region of interest" description="Disordered" evidence="1">
    <location>
        <begin position="448"/>
        <end position="792"/>
    </location>
</feature>
<dbReference type="EMBL" id="LUEZ02000107">
    <property type="protein sequence ID" value="RDB17978.1"/>
    <property type="molecule type" value="Genomic_DNA"/>
</dbReference>